<dbReference type="PROSITE" id="PS51352">
    <property type="entry name" value="THIOREDOXIN_2"/>
    <property type="match status" value="1"/>
</dbReference>
<protein>
    <submittedName>
        <fullName evidence="3">TlpA family protein disulfide reductase</fullName>
    </submittedName>
</protein>
<dbReference type="RefSeq" id="WP_207326970.1">
    <property type="nucleotide sequence ID" value="NZ_JAFMYW010000001.1"/>
</dbReference>
<feature type="signal peptide" evidence="1">
    <location>
        <begin position="1"/>
        <end position="18"/>
    </location>
</feature>
<gene>
    <name evidence="3" type="ORF">J2I46_00525</name>
</gene>
<feature type="domain" description="Thioredoxin" evidence="2">
    <location>
        <begin position="477"/>
        <end position="623"/>
    </location>
</feature>
<sequence length="623" mass="69013">MRYSLHVFLLFISSALSAQQFRYVPRHPKPGDVVSFTYTPAASLVNQTVIEGRYVRYAGPATMRLSQPTTATAIRQGNDVVGELKLPKNTVSGLLFAFQSKANPKLIDHNTNHFYPVLVYDSTGSLQPHALGGQASVLIRTAFPYALDVKPDWNWAVQQYEQEIQQFPANRPQYWADLIDAQIKQQKPNAKKTALANIDTYLKSRKPAPTPDDLNNAARLYEQLNEPKLALAVRDRIKTVDPTGDAAQRAQAGAVRAETNLAKKLTDYTSFTQTFPASAYRSMLVSSLAEAYFKAGQFRELNAFLAQQSLKDTDPALLHSFAQQMTDEGHGIPQTDWLASRAIAALQQRTQPKNDPVDRVATLKAYQSTLAYAFDRQNRLGAALATYRQAQDGLAAETTEPRINERILACGIRANRADSVLPYVEAVVRVGRVTPQLRSTLRNWQIKQLGSAAKADTYLAGLEVNYRADRRAELAESFVNEPAPNFTLTTLDGNTVSLASLRGKVVVLDFWATWCGPCIASFPAMRKARDHFKNDPNVQFLFVNTREGGPVSRVRSFIEKQPYTGVVPLDVTKKVSESYGVQGIPTKVIIGPNGRVRYRSLGYSGNADATAEEITLVIEALKQ</sequence>
<dbReference type="InterPro" id="IPR013740">
    <property type="entry name" value="Redoxin"/>
</dbReference>
<dbReference type="Pfam" id="PF08534">
    <property type="entry name" value="Redoxin"/>
    <property type="match status" value="1"/>
</dbReference>
<accession>A0ABS3JAL9</accession>
<organism evidence="3 4">
    <name type="scientific">Fibrella forsythiae</name>
    <dbReference type="NCBI Taxonomy" id="2817061"/>
    <lineage>
        <taxon>Bacteria</taxon>
        <taxon>Pseudomonadati</taxon>
        <taxon>Bacteroidota</taxon>
        <taxon>Cytophagia</taxon>
        <taxon>Cytophagales</taxon>
        <taxon>Spirosomataceae</taxon>
        <taxon>Fibrella</taxon>
    </lineage>
</organism>
<dbReference type="InterPro" id="IPR036249">
    <property type="entry name" value="Thioredoxin-like_sf"/>
</dbReference>
<name>A0ABS3JAL9_9BACT</name>
<dbReference type="CDD" id="cd02966">
    <property type="entry name" value="TlpA_like_family"/>
    <property type="match status" value="1"/>
</dbReference>
<reference evidence="3 4" key="1">
    <citation type="submission" date="2021-03" db="EMBL/GenBank/DDBJ databases">
        <title>Fibrella sp. HMF5405 genome sequencing and assembly.</title>
        <authorList>
            <person name="Kang H."/>
            <person name="Kim H."/>
            <person name="Bae S."/>
            <person name="Joh K."/>
        </authorList>
    </citation>
    <scope>NUCLEOTIDE SEQUENCE [LARGE SCALE GENOMIC DNA]</scope>
    <source>
        <strain evidence="3 4">HMF5405</strain>
    </source>
</reference>
<dbReference type="InterPro" id="IPR011990">
    <property type="entry name" value="TPR-like_helical_dom_sf"/>
</dbReference>
<keyword evidence="4" id="KW-1185">Reference proteome</keyword>
<dbReference type="EMBL" id="JAFMYW010000001">
    <property type="protein sequence ID" value="MBO0947047.1"/>
    <property type="molecule type" value="Genomic_DNA"/>
</dbReference>
<keyword evidence="1" id="KW-0732">Signal</keyword>
<comment type="caution">
    <text evidence="3">The sequence shown here is derived from an EMBL/GenBank/DDBJ whole genome shotgun (WGS) entry which is preliminary data.</text>
</comment>
<evidence type="ECO:0000259" key="2">
    <source>
        <dbReference type="PROSITE" id="PS51352"/>
    </source>
</evidence>
<evidence type="ECO:0000313" key="4">
    <source>
        <dbReference type="Proteomes" id="UP000664628"/>
    </source>
</evidence>
<evidence type="ECO:0000313" key="3">
    <source>
        <dbReference type="EMBL" id="MBO0947047.1"/>
    </source>
</evidence>
<dbReference type="InterPro" id="IPR013766">
    <property type="entry name" value="Thioredoxin_domain"/>
</dbReference>
<dbReference type="PANTHER" id="PTHR42852">
    <property type="entry name" value="THIOL:DISULFIDE INTERCHANGE PROTEIN DSBE"/>
    <property type="match status" value="1"/>
</dbReference>
<feature type="chain" id="PRO_5046346286" evidence="1">
    <location>
        <begin position="19"/>
        <end position="623"/>
    </location>
</feature>
<evidence type="ECO:0000256" key="1">
    <source>
        <dbReference type="SAM" id="SignalP"/>
    </source>
</evidence>
<dbReference type="Gene3D" id="3.40.30.10">
    <property type="entry name" value="Glutaredoxin"/>
    <property type="match status" value="1"/>
</dbReference>
<dbReference type="Gene3D" id="1.25.40.10">
    <property type="entry name" value="Tetratricopeptide repeat domain"/>
    <property type="match status" value="1"/>
</dbReference>
<dbReference type="Proteomes" id="UP000664628">
    <property type="component" value="Unassembled WGS sequence"/>
</dbReference>
<proteinExistence type="predicted"/>
<dbReference type="SUPFAM" id="SSF52833">
    <property type="entry name" value="Thioredoxin-like"/>
    <property type="match status" value="1"/>
</dbReference>
<dbReference type="PANTHER" id="PTHR42852:SF17">
    <property type="entry name" value="THIOREDOXIN-LIKE PROTEIN HI_1115"/>
    <property type="match status" value="1"/>
</dbReference>
<dbReference type="InterPro" id="IPR050553">
    <property type="entry name" value="Thioredoxin_ResA/DsbE_sf"/>
</dbReference>